<dbReference type="RefSeq" id="WP_181602823.1">
    <property type="nucleotide sequence ID" value="NZ_CP059378.1"/>
</dbReference>
<evidence type="ECO:0008006" key="3">
    <source>
        <dbReference type="Google" id="ProtNLM"/>
    </source>
</evidence>
<evidence type="ECO:0000313" key="1">
    <source>
        <dbReference type="EMBL" id="QLY81159.1"/>
    </source>
</evidence>
<name>A0A7D6ZIX9_9CLOT</name>
<accession>A0A7D6ZIX9</accession>
<dbReference type="AlphaFoldDB" id="A0A7D6ZIX9"/>
<organism evidence="1 2">
    <name type="scientific">Clostridium intestinale</name>
    <dbReference type="NCBI Taxonomy" id="36845"/>
    <lineage>
        <taxon>Bacteria</taxon>
        <taxon>Bacillati</taxon>
        <taxon>Bacillota</taxon>
        <taxon>Clostridia</taxon>
        <taxon>Eubacteriales</taxon>
        <taxon>Clostridiaceae</taxon>
        <taxon>Clostridium</taxon>
    </lineage>
</organism>
<reference evidence="1 2" key="1">
    <citation type="submission" date="2020-07" db="EMBL/GenBank/DDBJ databases">
        <title>Electron transfer.</title>
        <authorList>
            <person name="Huang L."/>
            <person name="Liu X."/>
            <person name="Zhou S."/>
        </authorList>
    </citation>
    <scope>NUCLEOTIDE SEQUENCE [LARGE SCALE GENOMIC DNA]</scope>
    <source>
        <strain evidence="1 2">Lx1</strain>
    </source>
</reference>
<protein>
    <recommendedName>
        <fullName evidence="3">Class I SAM-dependent methyltransferase</fullName>
    </recommendedName>
</protein>
<gene>
    <name evidence="1" type="ORF">HZF06_06110</name>
</gene>
<dbReference type="KEGG" id="cint:HZF06_06110"/>
<proteinExistence type="predicted"/>
<sequence>MNKTIVLNMHDVNFDGNILDVGGENYGIIYNIKKFLDDEVAVDYVDDSKAMETFEYDTCVLFFSLGKINTQKERENMLNEIYPLIKEDGEVFLWDMIKYKNQIYKNKLRVILPGDKIKEFTLRDINFLKEWGEEDGKKTLEKYFEIQETKVWEDVYYIKAKKRKGSNTNEDTIASNKLSIHSQQSSSEIPEVFYTGLKL</sequence>
<dbReference type="EMBL" id="CP059378">
    <property type="protein sequence ID" value="QLY81159.1"/>
    <property type="molecule type" value="Genomic_DNA"/>
</dbReference>
<evidence type="ECO:0000313" key="2">
    <source>
        <dbReference type="Proteomes" id="UP000512286"/>
    </source>
</evidence>
<dbReference type="Proteomes" id="UP000512286">
    <property type="component" value="Chromosome"/>
</dbReference>